<keyword evidence="1" id="KW-1185">Reference proteome</keyword>
<dbReference type="GO" id="GO:0032981">
    <property type="term" value="P:mitochondrial respiratory chain complex I assembly"/>
    <property type="evidence" value="ECO:0007669"/>
    <property type="project" value="InterPro"/>
</dbReference>
<name>A0A0K0EHY5_STRER</name>
<dbReference type="WBParaSite" id="SSTP_0000909000.1">
    <property type="protein sequence ID" value="SSTP_0000909000.1"/>
    <property type="gene ID" value="SSTP_0000909000"/>
</dbReference>
<proteinExistence type="predicted"/>
<dbReference type="InterPro" id="IPR009622">
    <property type="entry name" value="NDUFAF4"/>
</dbReference>
<dbReference type="Proteomes" id="UP000035681">
    <property type="component" value="Unplaced"/>
</dbReference>
<protein>
    <submittedName>
        <fullName evidence="3">39S ribosomal protein L59, mitochondrial</fullName>
    </submittedName>
</protein>
<accession>A0A0K0EHY5</accession>
<evidence type="ECO:0000313" key="1">
    <source>
        <dbReference type="Proteomes" id="UP000035681"/>
    </source>
</evidence>
<dbReference type="PANTHER" id="PTHR13338">
    <property type="entry name" value="UPF0240 PROTEIN"/>
    <property type="match status" value="1"/>
</dbReference>
<dbReference type="PANTHER" id="PTHR13338:SF4">
    <property type="entry name" value="NADH DEHYDROGENASE [UBIQUINONE] 1 ALPHA SUBCOMPLEX ASSEMBLY FACTOR 4"/>
    <property type="match status" value="1"/>
</dbReference>
<evidence type="ECO:0000313" key="2">
    <source>
        <dbReference type="WBParaSite" id="SSTP_0000909000.1"/>
    </source>
</evidence>
<dbReference type="WBParaSite" id="TCONS_00000904.p1">
    <property type="protein sequence ID" value="TCONS_00000904.p1"/>
    <property type="gene ID" value="XLOC_000862"/>
</dbReference>
<dbReference type="AlphaFoldDB" id="A0A0K0EHY5"/>
<evidence type="ECO:0000313" key="3">
    <source>
        <dbReference type="WBParaSite" id="TCONS_00000904.p1"/>
    </source>
</evidence>
<reference evidence="2" key="1">
    <citation type="submission" date="2015-08" db="UniProtKB">
        <authorList>
            <consortium name="WormBaseParasite"/>
        </authorList>
    </citation>
    <scope>IDENTIFICATION</scope>
</reference>
<dbReference type="GO" id="GO:0005739">
    <property type="term" value="C:mitochondrion"/>
    <property type="evidence" value="ECO:0007669"/>
    <property type="project" value="TreeGrafter"/>
</dbReference>
<organism evidence="2">
    <name type="scientific">Strongyloides stercoralis</name>
    <name type="common">Threadworm</name>
    <dbReference type="NCBI Taxonomy" id="6248"/>
    <lineage>
        <taxon>Eukaryota</taxon>
        <taxon>Metazoa</taxon>
        <taxon>Ecdysozoa</taxon>
        <taxon>Nematoda</taxon>
        <taxon>Chromadorea</taxon>
        <taxon>Rhabditida</taxon>
        <taxon>Tylenchina</taxon>
        <taxon>Panagrolaimomorpha</taxon>
        <taxon>Strongyloidoidea</taxon>
        <taxon>Strongyloididae</taxon>
        <taxon>Strongyloides</taxon>
    </lineage>
</organism>
<dbReference type="Pfam" id="PF06784">
    <property type="entry name" value="UPF0240"/>
    <property type="match status" value="1"/>
</dbReference>
<sequence>MGIFKKISSPLTKAIENGTFQERVAFKFDKMLKGEKVPAPKYEKEKQAYEEIMKDENIKKDLETKHETLVENMNKINIKSSEPFKNDKTTKQFPTHETEMKYKNNPTWEYFFYEPPKDKMLPNRLTLREALEVLRTKHEQTVVKPENQQRLAELEKKLSEHSAVKRIDEEKMNHIWKYFRPFARSDQEKIVRKDDLAYLQDILQRRVSEVGFLDLGKRDPRTLETPEGREKAKIYELEEIKKLEEIEKKKKEFQEN</sequence>
<dbReference type="STRING" id="6248.A0A0K0EHY5"/>